<dbReference type="InterPro" id="IPR001650">
    <property type="entry name" value="Helicase_C-like"/>
</dbReference>
<feature type="domain" description="Helicase C-terminal" evidence="10">
    <location>
        <begin position="568"/>
        <end position="730"/>
    </location>
</feature>
<feature type="region of interest" description="Disordered" evidence="8">
    <location>
        <begin position="547"/>
        <end position="584"/>
    </location>
</feature>
<dbReference type="InParanoid" id="F6YBA5"/>
<dbReference type="PROSITE" id="PS51194">
    <property type="entry name" value="HELICASE_CTER"/>
    <property type="match status" value="1"/>
</dbReference>
<feature type="compositionally biased region" description="Acidic residues" evidence="8">
    <location>
        <begin position="573"/>
        <end position="584"/>
    </location>
</feature>
<dbReference type="Pfam" id="PF00270">
    <property type="entry name" value="DEAD"/>
    <property type="match status" value="1"/>
</dbReference>
<proteinExistence type="inferred from homology"/>
<feature type="region of interest" description="Disordered" evidence="8">
    <location>
        <begin position="130"/>
        <end position="245"/>
    </location>
</feature>
<feature type="region of interest" description="Disordered" evidence="8">
    <location>
        <begin position="1"/>
        <end position="22"/>
    </location>
</feature>
<comment type="catalytic activity">
    <reaction evidence="7">
        <text>ATP + H2O = ADP + phosphate + H(+)</text>
        <dbReference type="Rhea" id="RHEA:13065"/>
        <dbReference type="ChEBI" id="CHEBI:15377"/>
        <dbReference type="ChEBI" id="CHEBI:15378"/>
        <dbReference type="ChEBI" id="CHEBI:30616"/>
        <dbReference type="ChEBI" id="CHEBI:43474"/>
        <dbReference type="ChEBI" id="CHEBI:456216"/>
        <dbReference type="EC" id="3.6.4.13"/>
    </reaction>
</comment>
<dbReference type="PANTHER" id="PTHR18934:SF99">
    <property type="entry name" value="ATP-DEPENDENT RNA HELICASE DHX37-RELATED"/>
    <property type="match status" value="1"/>
</dbReference>
<dbReference type="InterPro" id="IPR011545">
    <property type="entry name" value="DEAD/DEAH_box_helicase_dom"/>
</dbReference>
<feature type="compositionally biased region" description="Basic and acidic residues" evidence="8">
    <location>
        <begin position="194"/>
        <end position="245"/>
    </location>
</feature>
<dbReference type="InterPro" id="IPR007502">
    <property type="entry name" value="Helicase-assoc_dom"/>
</dbReference>
<feature type="compositionally biased region" description="Basic residues" evidence="8">
    <location>
        <begin position="60"/>
        <end position="71"/>
    </location>
</feature>
<dbReference type="Proteomes" id="UP000008144">
    <property type="component" value="Chromosome 1"/>
</dbReference>
<feature type="compositionally biased region" description="Basic and acidic residues" evidence="8">
    <location>
        <begin position="547"/>
        <end position="556"/>
    </location>
</feature>
<evidence type="ECO:0000313" key="11">
    <source>
        <dbReference type="Ensembl" id="ENSCINP00000002188.3"/>
    </source>
</evidence>
<reference evidence="11" key="2">
    <citation type="journal article" date="2008" name="Genome Biol.">
        <title>Improved genome assembly and evidence-based global gene model set for the chordate Ciona intestinalis: new insight into intron and operon populations.</title>
        <authorList>
            <person name="Satou Y."/>
            <person name="Mineta K."/>
            <person name="Ogasawara M."/>
            <person name="Sasakura Y."/>
            <person name="Shoguchi E."/>
            <person name="Ueno K."/>
            <person name="Yamada L."/>
            <person name="Matsumoto J."/>
            <person name="Wasserscheid J."/>
            <person name="Dewar K."/>
            <person name="Wiley G.B."/>
            <person name="Macmil S.L."/>
            <person name="Roe B.A."/>
            <person name="Zeller R.W."/>
            <person name="Hastings K.E."/>
            <person name="Lemaire P."/>
            <person name="Lindquist E."/>
            <person name="Endo T."/>
            <person name="Hotta K."/>
            <person name="Inaba K."/>
        </authorList>
    </citation>
    <scope>NUCLEOTIDE SEQUENCE [LARGE SCALE GENOMIC DNA]</scope>
    <source>
        <strain evidence="11">wild type</strain>
    </source>
</reference>
<dbReference type="SUPFAM" id="SSF52540">
    <property type="entry name" value="P-loop containing nucleoside triphosphate hydrolases"/>
    <property type="match status" value="1"/>
</dbReference>
<keyword evidence="6" id="KW-0067">ATP-binding</keyword>
<sequence length="1170" mass="132283">MGRARRKHAAGTQKLARPEKQPTVLVEKDVELKGIDESNSLVLPDKKDRKLHKEIDKPLPRKLSKKQRKKFEKVLDQKRKKEKRSALLESLSSVQVSSSELALFDSVAHLGTKNSKLKLLSKRPLPSDLKQAIASQENEPNASVNSLAGKRKRRKLTKKEKPLKPVAPPQEEETEESSSDDEDQNVENDVSMSEQDHSTEDEKQEEKVEKSKNTENSESAKENMEIVSDQKSEPQSVKKEVEKTKESKPVTFVSLDRTAAIQEARLALPILAEEQVIMEAINENQVVVICGETGSGKTTQVPQFLYEAGYARHGMVGVTEPRRVAAVNMSKRVAVEMNLPTSKVSYQIRYDNNVTEDTCIKFMTDGVLAREMKADFLLTKYSVLILDEAHERTANTDLLIGLLSRVVPMRNKRGKPLKLIIMSATLRVEDFTKNERLFKTPPPVLKIETRQFPVTVHFSKRTPQEDTEDGTRFAYLDEAYKKICKIHRTLPAGGILVFVTGKQEVHALKRKLSNTFPTEMQLNRQLNNNEQISVILTVKDEEKLPSINLDKYKPTPDEDEDEDFDVKPTEDLLLSEDEDQSDSELWMDDSAYSSDADHTLPMRVLPLYAMLPAHKQKLVFEPVPTGFRQCVIATNVAETSLTIPGVKYVVDTGKVKRRVYDKTTGVSTFRIGWVSKASANQRAGRAGRTEAGHTYRLFSSAVFQDFEDFDLPEISSKPVAGLVLQMKSMNIDRVVNFPFPTPPSHKALEGAEELLTSLGAIEKPPRNLTVAELKKGKFLSELGRLIASFPVHPRYGKMIAVAINNERKLLEYVITIVAALTVKRLVLPVYFYKEATERLKEKQRHLAARLQHMKVLWCTGGGPQRRLLGDPMVYMGAIGAAEFAGATPSYCANNCLRPKAIIEVRKLRSQLTNLVNKIQPECELELNPKMNPPNDTQVKHLRQIILSAMPDRVARRIPTDELPKEEAKNALLENPIFIHPESILSRDPLPFFLVFQEVMETREGKKTYMRDITEIEPNWLATFCPQHCVFSKPLDDPMPTYDPVLDEVKCHVTATYGRLSWPLGAVEIPYPAGLDRFRWFARFLLEGSVMTSLGQFSSLFLSRPATMVKSWSNLQPRTESLLKALAGRGVDSKKKLTEIWKDNPSYLREELLEWLAPGSHQHFLSSWPLS</sequence>
<dbReference type="Gene3D" id="3.40.50.300">
    <property type="entry name" value="P-loop containing nucleotide triphosphate hydrolases"/>
    <property type="match status" value="2"/>
</dbReference>
<keyword evidence="12" id="KW-1185">Reference proteome</keyword>
<feature type="compositionally biased region" description="Acidic residues" evidence="8">
    <location>
        <begin position="170"/>
        <end position="186"/>
    </location>
</feature>
<keyword evidence="4" id="KW-0378">Hydrolase</keyword>
<feature type="compositionally biased region" description="Polar residues" evidence="8">
    <location>
        <begin position="133"/>
        <end position="146"/>
    </location>
</feature>
<accession>F6YBA5</accession>
<dbReference type="GO" id="GO:0003723">
    <property type="term" value="F:RNA binding"/>
    <property type="evidence" value="ECO:0000318"/>
    <property type="project" value="GO_Central"/>
</dbReference>
<dbReference type="GO" id="GO:0003724">
    <property type="term" value="F:RNA helicase activity"/>
    <property type="evidence" value="ECO:0007669"/>
    <property type="project" value="UniProtKB-EC"/>
</dbReference>
<dbReference type="Ensembl" id="ENSCINT00000002188.3">
    <property type="protein sequence ID" value="ENSCINP00000002188.3"/>
    <property type="gene ID" value="ENSCING00000001153.3"/>
</dbReference>
<evidence type="ECO:0000313" key="12">
    <source>
        <dbReference type="Proteomes" id="UP000008144"/>
    </source>
</evidence>
<dbReference type="SMART" id="SM00490">
    <property type="entry name" value="HELICc"/>
    <property type="match status" value="1"/>
</dbReference>
<dbReference type="CDD" id="cd17982">
    <property type="entry name" value="DEXHc_DHX37"/>
    <property type="match status" value="1"/>
</dbReference>
<dbReference type="OMA" id="KYAYHCA"/>
<dbReference type="FunCoup" id="F6YBA5">
    <property type="interactions" value="696"/>
</dbReference>
<dbReference type="GO" id="GO:0016787">
    <property type="term" value="F:hydrolase activity"/>
    <property type="evidence" value="ECO:0007669"/>
    <property type="project" value="UniProtKB-KW"/>
</dbReference>
<dbReference type="Pfam" id="PF07717">
    <property type="entry name" value="OB_NTP_bind"/>
    <property type="match status" value="1"/>
</dbReference>
<evidence type="ECO:0000256" key="8">
    <source>
        <dbReference type="SAM" id="MobiDB-lite"/>
    </source>
</evidence>
<organism evidence="11 12">
    <name type="scientific">Ciona intestinalis</name>
    <name type="common">Transparent sea squirt</name>
    <name type="synonym">Ascidia intestinalis</name>
    <dbReference type="NCBI Taxonomy" id="7719"/>
    <lineage>
        <taxon>Eukaryota</taxon>
        <taxon>Metazoa</taxon>
        <taxon>Chordata</taxon>
        <taxon>Tunicata</taxon>
        <taxon>Ascidiacea</taxon>
        <taxon>Phlebobranchia</taxon>
        <taxon>Cionidae</taxon>
        <taxon>Ciona</taxon>
    </lineage>
</organism>
<evidence type="ECO:0000256" key="6">
    <source>
        <dbReference type="ARBA" id="ARBA00022840"/>
    </source>
</evidence>
<feature type="domain" description="Helicase ATP-binding" evidence="9">
    <location>
        <begin position="278"/>
        <end position="444"/>
    </location>
</feature>
<feature type="compositionally biased region" description="Basic residues" evidence="8">
    <location>
        <begin position="149"/>
        <end position="158"/>
    </location>
</feature>
<dbReference type="InterPro" id="IPR003593">
    <property type="entry name" value="AAA+_ATPase"/>
</dbReference>
<evidence type="ECO:0000259" key="10">
    <source>
        <dbReference type="PROSITE" id="PS51194"/>
    </source>
</evidence>
<reference evidence="11" key="3">
    <citation type="submission" date="2025-08" db="UniProtKB">
        <authorList>
            <consortium name="Ensembl"/>
        </authorList>
    </citation>
    <scope>IDENTIFICATION</scope>
</reference>
<keyword evidence="3" id="KW-0547">Nucleotide-binding</keyword>
<evidence type="ECO:0000259" key="9">
    <source>
        <dbReference type="PROSITE" id="PS51192"/>
    </source>
</evidence>
<dbReference type="InterPro" id="IPR002464">
    <property type="entry name" value="DNA/RNA_helicase_DEAH_CS"/>
</dbReference>
<feature type="compositionally biased region" description="Basic and acidic residues" evidence="8">
    <location>
        <begin position="44"/>
        <end position="59"/>
    </location>
</feature>
<dbReference type="PANTHER" id="PTHR18934">
    <property type="entry name" value="ATP-DEPENDENT RNA HELICASE"/>
    <property type="match status" value="1"/>
</dbReference>
<reference evidence="12" key="1">
    <citation type="journal article" date="2002" name="Science">
        <title>The draft genome of Ciona intestinalis: insights into chordate and vertebrate origins.</title>
        <authorList>
            <person name="Dehal P."/>
            <person name="Satou Y."/>
            <person name="Campbell R.K."/>
            <person name="Chapman J."/>
            <person name="Degnan B."/>
            <person name="De Tomaso A."/>
            <person name="Davidson B."/>
            <person name="Di Gregorio A."/>
            <person name="Gelpke M."/>
            <person name="Goodstein D.M."/>
            <person name="Harafuji N."/>
            <person name="Hastings K.E."/>
            <person name="Ho I."/>
            <person name="Hotta K."/>
            <person name="Huang W."/>
            <person name="Kawashima T."/>
            <person name="Lemaire P."/>
            <person name="Martinez D."/>
            <person name="Meinertzhagen I.A."/>
            <person name="Necula S."/>
            <person name="Nonaka M."/>
            <person name="Putnam N."/>
            <person name="Rash S."/>
            <person name="Saiga H."/>
            <person name="Satake M."/>
            <person name="Terry A."/>
            <person name="Yamada L."/>
            <person name="Wang H.G."/>
            <person name="Awazu S."/>
            <person name="Azumi K."/>
            <person name="Boore J."/>
            <person name="Branno M."/>
            <person name="Chin-Bow S."/>
            <person name="DeSantis R."/>
            <person name="Doyle S."/>
            <person name="Francino P."/>
            <person name="Keys D.N."/>
            <person name="Haga S."/>
            <person name="Hayashi H."/>
            <person name="Hino K."/>
            <person name="Imai K.S."/>
            <person name="Inaba K."/>
            <person name="Kano S."/>
            <person name="Kobayashi K."/>
            <person name="Kobayashi M."/>
            <person name="Lee B.I."/>
            <person name="Makabe K.W."/>
            <person name="Manohar C."/>
            <person name="Matassi G."/>
            <person name="Medina M."/>
            <person name="Mochizuki Y."/>
            <person name="Mount S."/>
            <person name="Morishita T."/>
            <person name="Miura S."/>
            <person name="Nakayama A."/>
            <person name="Nishizaka S."/>
            <person name="Nomoto H."/>
            <person name="Ohta F."/>
            <person name="Oishi K."/>
            <person name="Rigoutsos I."/>
            <person name="Sano M."/>
            <person name="Sasaki A."/>
            <person name="Sasakura Y."/>
            <person name="Shoguchi E."/>
            <person name="Shin-i T."/>
            <person name="Spagnuolo A."/>
            <person name="Stainier D."/>
            <person name="Suzuki M.M."/>
            <person name="Tassy O."/>
            <person name="Takatori N."/>
            <person name="Tokuoka M."/>
            <person name="Yagi K."/>
            <person name="Yoshizaki F."/>
            <person name="Wada S."/>
            <person name="Zhang C."/>
            <person name="Hyatt P.D."/>
            <person name="Larimer F."/>
            <person name="Detter C."/>
            <person name="Doggett N."/>
            <person name="Glavina T."/>
            <person name="Hawkins T."/>
            <person name="Richardson P."/>
            <person name="Lucas S."/>
            <person name="Kohara Y."/>
            <person name="Levine M."/>
            <person name="Satoh N."/>
            <person name="Rokhsar D.S."/>
        </authorList>
    </citation>
    <scope>NUCLEOTIDE SEQUENCE [LARGE SCALE GENOMIC DNA]</scope>
</reference>
<dbReference type="GO" id="GO:0005524">
    <property type="term" value="F:ATP binding"/>
    <property type="evidence" value="ECO:0007669"/>
    <property type="project" value="UniProtKB-KW"/>
</dbReference>
<dbReference type="EMBL" id="EAAA01000355">
    <property type="status" value="NOT_ANNOTATED_CDS"/>
    <property type="molecule type" value="Genomic_DNA"/>
</dbReference>
<dbReference type="GO" id="GO:0004386">
    <property type="term" value="F:helicase activity"/>
    <property type="evidence" value="ECO:0000318"/>
    <property type="project" value="GO_Central"/>
</dbReference>
<dbReference type="Pfam" id="PF23362">
    <property type="entry name" value="DHX37_C"/>
    <property type="match status" value="1"/>
</dbReference>
<dbReference type="Pfam" id="PF00271">
    <property type="entry name" value="Helicase_C"/>
    <property type="match status" value="1"/>
</dbReference>
<dbReference type="InterPro" id="IPR056371">
    <property type="entry name" value="DHX37-like_C"/>
</dbReference>
<dbReference type="PROSITE" id="PS51192">
    <property type="entry name" value="HELICASE_ATP_BIND_1"/>
    <property type="match status" value="1"/>
</dbReference>
<dbReference type="InterPro" id="IPR011709">
    <property type="entry name" value="DEAD-box_helicase_OB_fold"/>
</dbReference>
<dbReference type="HOGENOM" id="CLU_001832_0_0_1"/>
<dbReference type="SMART" id="SM00382">
    <property type="entry name" value="AAA"/>
    <property type="match status" value="1"/>
</dbReference>
<evidence type="ECO:0000256" key="1">
    <source>
        <dbReference type="ARBA" id="ARBA00008792"/>
    </source>
</evidence>
<dbReference type="SMART" id="SM00487">
    <property type="entry name" value="DEXDc"/>
    <property type="match status" value="1"/>
</dbReference>
<protein>
    <recommendedName>
        <fullName evidence="2">Activating signal cointegrator 1 complex subunit 3</fullName>
    </recommendedName>
</protein>
<name>F6YBA5_CIOIN</name>
<dbReference type="STRING" id="7719.ENSCINP00000002188"/>
<feature type="region of interest" description="Disordered" evidence="8">
    <location>
        <begin position="37"/>
        <end position="91"/>
    </location>
</feature>
<evidence type="ECO:0000256" key="3">
    <source>
        <dbReference type="ARBA" id="ARBA00022741"/>
    </source>
</evidence>
<dbReference type="InterPro" id="IPR014001">
    <property type="entry name" value="Helicase_ATP-bd"/>
</dbReference>
<dbReference type="PROSITE" id="PS00690">
    <property type="entry name" value="DEAH_ATP_HELICASE"/>
    <property type="match status" value="1"/>
</dbReference>
<evidence type="ECO:0000256" key="7">
    <source>
        <dbReference type="ARBA" id="ARBA00047984"/>
    </source>
</evidence>
<comment type="similarity">
    <text evidence="1">Belongs to the DEAD box helicase family. DEAH subfamily.</text>
</comment>
<dbReference type="Gene3D" id="1.20.120.1080">
    <property type="match status" value="1"/>
</dbReference>
<dbReference type="GO" id="GO:0000462">
    <property type="term" value="P:maturation of SSU-rRNA from tricistronic rRNA transcript (SSU-rRNA, 5.8S rRNA, LSU-rRNA)"/>
    <property type="evidence" value="ECO:0000318"/>
    <property type="project" value="GO_Central"/>
</dbReference>
<evidence type="ECO:0000256" key="4">
    <source>
        <dbReference type="ARBA" id="ARBA00022801"/>
    </source>
</evidence>
<dbReference type="EMBL" id="EAAA01000356">
    <property type="status" value="NOT_ANNOTATED_CDS"/>
    <property type="molecule type" value="Genomic_DNA"/>
</dbReference>
<dbReference type="Pfam" id="PF21010">
    <property type="entry name" value="HA2_C"/>
    <property type="match status" value="1"/>
</dbReference>
<keyword evidence="5" id="KW-0347">Helicase</keyword>
<dbReference type="FunFam" id="3.40.50.300:FF:002693">
    <property type="entry name" value="Predicted protein"/>
    <property type="match status" value="1"/>
</dbReference>
<dbReference type="GO" id="GO:0005730">
    <property type="term" value="C:nucleolus"/>
    <property type="evidence" value="ECO:0000318"/>
    <property type="project" value="GO_Central"/>
</dbReference>
<dbReference type="CDD" id="cd18791">
    <property type="entry name" value="SF2_C_RHA"/>
    <property type="match status" value="1"/>
</dbReference>
<evidence type="ECO:0000256" key="5">
    <source>
        <dbReference type="ARBA" id="ARBA00022806"/>
    </source>
</evidence>
<reference evidence="11" key="4">
    <citation type="submission" date="2025-09" db="UniProtKB">
        <authorList>
            <consortium name="Ensembl"/>
        </authorList>
    </citation>
    <scope>IDENTIFICATION</scope>
</reference>
<dbReference type="InterPro" id="IPR027417">
    <property type="entry name" value="P-loop_NTPase"/>
</dbReference>
<dbReference type="SMART" id="SM00847">
    <property type="entry name" value="HA2"/>
    <property type="match status" value="1"/>
</dbReference>
<dbReference type="GeneTree" id="ENSGT00550000074985"/>
<dbReference type="FunFam" id="1.20.120.1080:FF:000086">
    <property type="entry name" value="Uncharacterized protein"/>
    <property type="match status" value="1"/>
</dbReference>
<evidence type="ECO:0000256" key="2">
    <source>
        <dbReference type="ARBA" id="ARBA00014590"/>
    </source>
</evidence>
<dbReference type="AlphaFoldDB" id="F6YBA5"/>